<evidence type="ECO:0000256" key="4">
    <source>
        <dbReference type="ARBA" id="ARBA00010617"/>
    </source>
</evidence>
<keyword evidence="5 13" id="KW-0349">Heme</keyword>
<keyword evidence="11 14" id="KW-0503">Monooxygenase</keyword>
<keyword evidence="6 13" id="KW-0479">Metal-binding</keyword>
<dbReference type="PANTHER" id="PTHR24292:SF54">
    <property type="entry name" value="CYP9F3-RELATED"/>
    <property type="match status" value="1"/>
</dbReference>
<reference evidence="15" key="1">
    <citation type="journal article" date="2023" name="Insect Mol. Biol.">
        <title>Genome sequencing provides insights into the evolution of gene families encoding plant cell wall-degrading enzymes in longhorned beetles.</title>
        <authorList>
            <person name="Shin N.R."/>
            <person name="Okamura Y."/>
            <person name="Kirsch R."/>
            <person name="Pauchet Y."/>
        </authorList>
    </citation>
    <scope>NUCLEOTIDE SEQUENCE</scope>
    <source>
        <strain evidence="15">RBIC_L_NR</strain>
    </source>
</reference>
<keyword evidence="12" id="KW-0472">Membrane</keyword>
<keyword evidence="9 14" id="KW-0560">Oxidoreductase</keyword>
<evidence type="ECO:0000256" key="13">
    <source>
        <dbReference type="PIRSR" id="PIRSR602401-1"/>
    </source>
</evidence>
<evidence type="ECO:0000256" key="1">
    <source>
        <dbReference type="ARBA" id="ARBA00001971"/>
    </source>
</evidence>
<keyword evidence="10 13" id="KW-0408">Iron</keyword>
<keyword evidence="16" id="KW-1185">Reference proteome</keyword>
<dbReference type="GO" id="GO:0004497">
    <property type="term" value="F:monooxygenase activity"/>
    <property type="evidence" value="ECO:0007669"/>
    <property type="project" value="UniProtKB-KW"/>
</dbReference>
<evidence type="ECO:0000313" key="16">
    <source>
        <dbReference type="Proteomes" id="UP001162156"/>
    </source>
</evidence>
<dbReference type="GO" id="GO:0020037">
    <property type="term" value="F:heme binding"/>
    <property type="evidence" value="ECO:0007669"/>
    <property type="project" value="InterPro"/>
</dbReference>
<evidence type="ECO:0000256" key="14">
    <source>
        <dbReference type="RuleBase" id="RU000461"/>
    </source>
</evidence>
<evidence type="ECO:0000256" key="7">
    <source>
        <dbReference type="ARBA" id="ARBA00022824"/>
    </source>
</evidence>
<evidence type="ECO:0000256" key="12">
    <source>
        <dbReference type="ARBA" id="ARBA00023136"/>
    </source>
</evidence>
<dbReference type="InterPro" id="IPR017972">
    <property type="entry name" value="Cyt_P450_CS"/>
</dbReference>
<comment type="subcellular location">
    <subcellularLocation>
        <location evidence="3">Endoplasmic reticulum membrane</location>
        <topology evidence="3">Peripheral membrane protein</topology>
    </subcellularLocation>
    <subcellularLocation>
        <location evidence="2">Microsome membrane</location>
        <topology evidence="2">Peripheral membrane protein</topology>
    </subcellularLocation>
</comment>
<proteinExistence type="inferred from homology"/>
<dbReference type="GO" id="GO:0005506">
    <property type="term" value="F:iron ion binding"/>
    <property type="evidence" value="ECO:0007669"/>
    <property type="project" value="InterPro"/>
</dbReference>
<organism evidence="15 16">
    <name type="scientific">Rhamnusium bicolor</name>
    <dbReference type="NCBI Taxonomy" id="1586634"/>
    <lineage>
        <taxon>Eukaryota</taxon>
        <taxon>Metazoa</taxon>
        <taxon>Ecdysozoa</taxon>
        <taxon>Arthropoda</taxon>
        <taxon>Hexapoda</taxon>
        <taxon>Insecta</taxon>
        <taxon>Pterygota</taxon>
        <taxon>Neoptera</taxon>
        <taxon>Endopterygota</taxon>
        <taxon>Coleoptera</taxon>
        <taxon>Polyphaga</taxon>
        <taxon>Cucujiformia</taxon>
        <taxon>Chrysomeloidea</taxon>
        <taxon>Cerambycidae</taxon>
        <taxon>Lepturinae</taxon>
        <taxon>Rhagiini</taxon>
        <taxon>Rhamnusium</taxon>
    </lineage>
</organism>
<feature type="binding site" description="axial binding residue" evidence="13">
    <location>
        <position position="415"/>
    </location>
    <ligand>
        <name>heme</name>
        <dbReference type="ChEBI" id="CHEBI:30413"/>
    </ligand>
    <ligandPart>
        <name>Fe</name>
        <dbReference type="ChEBI" id="CHEBI:18248"/>
    </ligandPart>
</feature>
<evidence type="ECO:0000313" key="15">
    <source>
        <dbReference type="EMBL" id="KAJ8928372.1"/>
    </source>
</evidence>
<protein>
    <recommendedName>
        <fullName evidence="17">Cytochrome P450</fullName>
    </recommendedName>
</protein>
<dbReference type="GO" id="GO:0005789">
    <property type="term" value="C:endoplasmic reticulum membrane"/>
    <property type="evidence" value="ECO:0007669"/>
    <property type="project" value="UniProtKB-SubCell"/>
</dbReference>
<gene>
    <name evidence="15" type="ORF">NQ314_019103</name>
</gene>
<dbReference type="PROSITE" id="PS00086">
    <property type="entry name" value="CYTOCHROME_P450"/>
    <property type="match status" value="1"/>
</dbReference>
<keyword evidence="8" id="KW-0492">Microsome</keyword>
<dbReference type="PRINTS" id="PR00463">
    <property type="entry name" value="EP450I"/>
</dbReference>
<dbReference type="Proteomes" id="UP001162156">
    <property type="component" value="Unassembled WGS sequence"/>
</dbReference>
<evidence type="ECO:0000256" key="2">
    <source>
        <dbReference type="ARBA" id="ARBA00004174"/>
    </source>
</evidence>
<name>A0AAV8WQ02_9CUCU</name>
<dbReference type="GO" id="GO:0016705">
    <property type="term" value="F:oxidoreductase activity, acting on paired donors, with incorporation or reduction of molecular oxygen"/>
    <property type="evidence" value="ECO:0007669"/>
    <property type="project" value="InterPro"/>
</dbReference>
<comment type="similarity">
    <text evidence="4 14">Belongs to the cytochrome P450 family.</text>
</comment>
<dbReference type="CDD" id="cd11056">
    <property type="entry name" value="CYP6-like"/>
    <property type="match status" value="1"/>
</dbReference>
<dbReference type="EMBL" id="JANEYF010005386">
    <property type="protein sequence ID" value="KAJ8928372.1"/>
    <property type="molecule type" value="Genomic_DNA"/>
</dbReference>
<dbReference type="FunFam" id="1.10.630.10:FF:000042">
    <property type="entry name" value="Cytochrome P450"/>
    <property type="match status" value="1"/>
</dbReference>
<sequence>MQNAYNQTPGTRYFGFYQFVKPILILKDPDLIKQIAVKDFDHFTDHRTFVPEDTEPLWNKNLLALKGQQWHDMRSILSPSFTSSKMRTMFVLMLECADNFVQNFLKKDEEVVTVEMKDIFTRFTNDVIASTAFGVKVDSLAEKNNEFYLMGREATDFTSVSKNMKIFAFFLSPAISEVLKLKIFTSEVTNFFRQLVNDTIKIREERAIVRPDMIHLLMEARKGIHKNDENGIIDTGFATAQESDFGKKAHNREDLTNEDITAQALIFFFAGFDTVSKHLCFASYELAVNQDVQERLREEIYATLEKCGGTLTYESLLKMKYMDMVVSEVLRKWPNAVLTDRVCTKPYTIEPTSPEEKPIRLGVGATVFIPMFAIHRCPKYYPDPDRFDPERFSDENKGNIKPYTYMPFGVGPRNCIGSRFALLEAKVVLFFILQHFQIVPVEKTEIPFKISTKSFPLTAANGFWLGLKRIKN</sequence>
<evidence type="ECO:0000256" key="9">
    <source>
        <dbReference type="ARBA" id="ARBA00023002"/>
    </source>
</evidence>
<dbReference type="Gene3D" id="1.10.630.10">
    <property type="entry name" value="Cytochrome P450"/>
    <property type="match status" value="1"/>
</dbReference>
<dbReference type="InterPro" id="IPR050476">
    <property type="entry name" value="Insect_CytP450_Detox"/>
</dbReference>
<evidence type="ECO:0000256" key="8">
    <source>
        <dbReference type="ARBA" id="ARBA00022848"/>
    </source>
</evidence>
<evidence type="ECO:0000256" key="5">
    <source>
        <dbReference type="ARBA" id="ARBA00022617"/>
    </source>
</evidence>
<dbReference type="PRINTS" id="PR00385">
    <property type="entry name" value="P450"/>
</dbReference>
<dbReference type="PANTHER" id="PTHR24292">
    <property type="entry name" value="CYTOCHROME P450"/>
    <property type="match status" value="1"/>
</dbReference>
<accession>A0AAV8WQ02</accession>
<keyword evidence="7" id="KW-0256">Endoplasmic reticulum</keyword>
<evidence type="ECO:0000256" key="6">
    <source>
        <dbReference type="ARBA" id="ARBA00022723"/>
    </source>
</evidence>
<dbReference type="AlphaFoldDB" id="A0AAV8WQ02"/>
<evidence type="ECO:0000256" key="11">
    <source>
        <dbReference type="ARBA" id="ARBA00023033"/>
    </source>
</evidence>
<evidence type="ECO:0008006" key="17">
    <source>
        <dbReference type="Google" id="ProtNLM"/>
    </source>
</evidence>
<comment type="cofactor">
    <cofactor evidence="1 13">
        <name>heme</name>
        <dbReference type="ChEBI" id="CHEBI:30413"/>
    </cofactor>
</comment>
<evidence type="ECO:0000256" key="3">
    <source>
        <dbReference type="ARBA" id="ARBA00004406"/>
    </source>
</evidence>
<dbReference type="Pfam" id="PF00067">
    <property type="entry name" value="p450"/>
    <property type="match status" value="1"/>
</dbReference>
<dbReference type="InterPro" id="IPR002401">
    <property type="entry name" value="Cyt_P450_E_grp-I"/>
</dbReference>
<dbReference type="InterPro" id="IPR036396">
    <property type="entry name" value="Cyt_P450_sf"/>
</dbReference>
<dbReference type="SUPFAM" id="SSF48264">
    <property type="entry name" value="Cytochrome P450"/>
    <property type="match status" value="1"/>
</dbReference>
<comment type="caution">
    <text evidence="15">The sequence shown here is derived from an EMBL/GenBank/DDBJ whole genome shotgun (WGS) entry which is preliminary data.</text>
</comment>
<dbReference type="InterPro" id="IPR001128">
    <property type="entry name" value="Cyt_P450"/>
</dbReference>
<evidence type="ECO:0000256" key="10">
    <source>
        <dbReference type="ARBA" id="ARBA00023004"/>
    </source>
</evidence>